<dbReference type="GO" id="GO:0016756">
    <property type="term" value="F:glutathione gamma-glutamylcysteinyltransferase activity"/>
    <property type="evidence" value="ECO:0007669"/>
    <property type="project" value="UniProtKB-EC"/>
</dbReference>
<keyword evidence="2" id="KW-0104">Cadmium</keyword>
<dbReference type="EC" id="2.3.2.15" evidence="1"/>
<dbReference type="Gene3D" id="3.90.70.30">
    <property type="entry name" value="Phytochelatin synthase, N-terminal domain"/>
    <property type="match status" value="1"/>
</dbReference>
<dbReference type="GO" id="GO:0010038">
    <property type="term" value="P:response to metal ion"/>
    <property type="evidence" value="ECO:0007669"/>
    <property type="project" value="InterPro"/>
</dbReference>
<feature type="domain" description="Peptidase C83" evidence="5">
    <location>
        <begin position="52"/>
        <end position="328"/>
    </location>
</feature>
<evidence type="ECO:0000256" key="1">
    <source>
        <dbReference type="ARBA" id="ARBA00012468"/>
    </source>
</evidence>
<name>A0A9W7KRI5_9STRA</name>
<proteinExistence type="predicted"/>
<dbReference type="PROSITE" id="PS51443">
    <property type="entry name" value="PCS"/>
    <property type="match status" value="1"/>
</dbReference>
<dbReference type="GO" id="GO:0046938">
    <property type="term" value="P:phytochelatin biosynthetic process"/>
    <property type="evidence" value="ECO:0007669"/>
    <property type="project" value="InterPro"/>
</dbReference>
<dbReference type="AlphaFoldDB" id="A0A9W7KRI5"/>
<keyword evidence="4" id="KW-0479">Metal-binding</keyword>
<gene>
    <name evidence="6" type="ORF">TrVE_jg12623</name>
</gene>
<evidence type="ECO:0000256" key="3">
    <source>
        <dbReference type="ARBA" id="ARBA00022679"/>
    </source>
</evidence>
<dbReference type="InterPro" id="IPR040409">
    <property type="entry name" value="PCS-like"/>
</dbReference>
<dbReference type="Pfam" id="PF05023">
    <property type="entry name" value="Phytochelatin"/>
    <property type="match status" value="2"/>
</dbReference>
<dbReference type="SUPFAM" id="SSF54001">
    <property type="entry name" value="Cysteine proteinases"/>
    <property type="match status" value="2"/>
</dbReference>
<organism evidence="6 7">
    <name type="scientific">Triparma verrucosa</name>
    <dbReference type="NCBI Taxonomy" id="1606542"/>
    <lineage>
        <taxon>Eukaryota</taxon>
        <taxon>Sar</taxon>
        <taxon>Stramenopiles</taxon>
        <taxon>Ochrophyta</taxon>
        <taxon>Bolidophyceae</taxon>
        <taxon>Parmales</taxon>
        <taxon>Triparmaceae</taxon>
        <taxon>Triparma</taxon>
    </lineage>
</organism>
<evidence type="ECO:0000256" key="4">
    <source>
        <dbReference type="ARBA" id="ARBA00022723"/>
    </source>
</evidence>
<dbReference type="InterPro" id="IPR038156">
    <property type="entry name" value="PCS_N_sf"/>
</dbReference>
<evidence type="ECO:0000256" key="2">
    <source>
        <dbReference type="ARBA" id="ARBA00022539"/>
    </source>
</evidence>
<evidence type="ECO:0000313" key="7">
    <source>
        <dbReference type="Proteomes" id="UP001165160"/>
    </source>
</evidence>
<dbReference type="GO" id="GO:0046872">
    <property type="term" value="F:metal ion binding"/>
    <property type="evidence" value="ECO:0007669"/>
    <property type="project" value="UniProtKB-KW"/>
</dbReference>
<dbReference type="EMBL" id="BRXX01000394">
    <property type="protein sequence ID" value="GMI09123.1"/>
    <property type="molecule type" value="Genomic_DNA"/>
</dbReference>
<dbReference type="PANTHER" id="PTHR33447">
    <property type="entry name" value="GLUTATHIONE GAMMA-GLUTAMYLCYSTEINYLTRANSFERASE"/>
    <property type="match status" value="1"/>
</dbReference>
<sequence length="361" mass="39631">MALPLSHAKRLLSTAAVRSSTSFMLNGPSFSAIPTPPVASQSPAPAVSDKPSVRFSFHGRKLPNNLTPLNSPAGRNIFKRSLVTSENMNIYFPLTSQFLTQSEPAYCGITSMAMGLNALGVDPTTFRWKGGWRWFTEDVFLEQFKALGDIEDIKREGITMDDFYRLGKNYGLELSMIRPDEVMSADSSNSGLDDFRSSIISSVVGGPVPPPDTSVSSENDCSCDNCTSSTPSDSFGSLSPDCTIETTPQATVMVVSFSRASLGQTGDGHFSPIGGYDSATDRALVLDVARFKYPPYWVGVSDLWEAMKPVDSATGMSRGYFLMKRKYIEGGEEREIINMDEEYIPEYGERRHCPMGKIKFK</sequence>
<evidence type="ECO:0000313" key="6">
    <source>
        <dbReference type="EMBL" id="GMI09123.1"/>
    </source>
</evidence>
<comment type="caution">
    <text evidence="6">The sequence shown here is derived from an EMBL/GenBank/DDBJ whole genome shotgun (WGS) entry which is preliminary data.</text>
</comment>
<accession>A0A9W7KRI5</accession>
<dbReference type="InterPro" id="IPR007719">
    <property type="entry name" value="PCS_N"/>
</dbReference>
<protein>
    <recommendedName>
        <fullName evidence="1">glutathione gamma-glutamylcysteinyltransferase</fullName>
        <ecNumber evidence="1">2.3.2.15</ecNumber>
    </recommendedName>
</protein>
<keyword evidence="7" id="KW-1185">Reference proteome</keyword>
<reference evidence="7" key="1">
    <citation type="journal article" date="2023" name="Commun. Biol.">
        <title>Genome analysis of Parmales, the sister group of diatoms, reveals the evolutionary specialization of diatoms from phago-mixotrophs to photoautotrophs.</title>
        <authorList>
            <person name="Ban H."/>
            <person name="Sato S."/>
            <person name="Yoshikawa S."/>
            <person name="Yamada K."/>
            <person name="Nakamura Y."/>
            <person name="Ichinomiya M."/>
            <person name="Sato N."/>
            <person name="Blanc-Mathieu R."/>
            <person name="Endo H."/>
            <person name="Kuwata A."/>
            <person name="Ogata H."/>
        </authorList>
    </citation>
    <scope>NUCLEOTIDE SEQUENCE [LARGE SCALE GENOMIC DNA]</scope>
    <source>
        <strain evidence="7">NIES 3699</strain>
    </source>
</reference>
<dbReference type="Proteomes" id="UP001165160">
    <property type="component" value="Unassembled WGS sequence"/>
</dbReference>
<keyword evidence="3" id="KW-0808">Transferase</keyword>
<evidence type="ECO:0000259" key="5">
    <source>
        <dbReference type="PROSITE" id="PS51443"/>
    </source>
</evidence>
<dbReference type="InterPro" id="IPR038765">
    <property type="entry name" value="Papain-like_cys_pep_sf"/>
</dbReference>